<keyword evidence="6" id="KW-1185">Reference proteome</keyword>
<dbReference type="Gene3D" id="1.20.120.530">
    <property type="entry name" value="GntR ligand-binding domain-like"/>
    <property type="match status" value="1"/>
</dbReference>
<dbReference type="InterPro" id="IPR011711">
    <property type="entry name" value="GntR_C"/>
</dbReference>
<dbReference type="InterPro" id="IPR000524">
    <property type="entry name" value="Tscrpt_reg_HTH_GntR"/>
</dbReference>
<keyword evidence="2" id="KW-0238">DNA-binding</keyword>
<dbReference type="Proteomes" id="UP000248021">
    <property type="component" value="Unassembled WGS sequence"/>
</dbReference>
<organism evidence="5 6">
    <name type="scientific">Chelatococcus asaccharovorans</name>
    <dbReference type="NCBI Taxonomy" id="28210"/>
    <lineage>
        <taxon>Bacteria</taxon>
        <taxon>Pseudomonadati</taxon>
        <taxon>Pseudomonadota</taxon>
        <taxon>Alphaproteobacteria</taxon>
        <taxon>Hyphomicrobiales</taxon>
        <taxon>Chelatococcaceae</taxon>
        <taxon>Chelatococcus</taxon>
    </lineage>
</organism>
<evidence type="ECO:0000256" key="1">
    <source>
        <dbReference type="ARBA" id="ARBA00023015"/>
    </source>
</evidence>
<dbReference type="InterPro" id="IPR036388">
    <property type="entry name" value="WH-like_DNA-bd_sf"/>
</dbReference>
<dbReference type="Pfam" id="PF00392">
    <property type="entry name" value="GntR"/>
    <property type="match status" value="1"/>
</dbReference>
<accession>A0A2V3UE31</accession>
<reference evidence="5 6" key="1">
    <citation type="submission" date="2018-05" db="EMBL/GenBank/DDBJ databases">
        <title>Genomic Encyclopedia of Type Strains, Phase IV (KMG-IV): sequencing the most valuable type-strain genomes for metagenomic binning, comparative biology and taxonomic classification.</title>
        <authorList>
            <person name="Goeker M."/>
        </authorList>
    </citation>
    <scope>NUCLEOTIDE SEQUENCE [LARGE SCALE GENOMIC DNA]</scope>
    <source>
        <strain evidence="5 6">DSM 6462</strain>
    </source>
</reference>
<proteinExistence type="predicted"/>
<sequence>MADEDQTSIVERVYAQLRELAIRFELLPGDRVNEVELARRFGVSRTPLREALNRLVSDGFLVFVAGKGFFRRSLDVKEVFDLYEMRQKLEIALAELAVERATEEQLQEIRDFLAVSRKEDPARTVNDLVALDEAFHERMAALSGNAEMQHTLRAINARIRFIRWVNMEHGRRTQTQSEHSAILDAVAARNPALARTMLQAHIDGRLDEITRAIREGYAMIYMNRAQSGIGGPNRA</sequence>
<dbReference type="PANTHER" id="PTHR43537">
    <property type="entry name" value="TRANSCRIPTIONAL REGULATOR, GNTR FAMILY"/>
    <property type="match status" value="1"/>
</dbReference>
<gene>
    <name evidence="5" type="ORF">C7450_102491</name>
</gene>
<dbReference type="PRINTS" id="PR00035">
    <property type="entry name" value="HTHGNTR"/>
</dbReference>
<keyword evidence="1" id="KW-0805">Transcription regulation</keyword>
<dbReference type="AlphaFoldDB" id="A0A2V3UE31"/>
<dbReference type="PANTHER" id="PTHR43537:SF45">
    <property type="entry name" value="GNTR FAMILY REGULATORY PROTEIN"/>
    <property type="match status" value="1"/>
</dbReference>
<dbReference type="SMART" id="SM00345">
    <property type="entry name" value="HTH_GNTR"/>
    <property type="match status" value="1"/>
</dbReference>
<dbReference type="InterPro" id="IPR008920">
    <property type="entry name" value="TF_FadR/GntR_C"/>
</dbReference>
<dbReference type="SMART" id="SM00895">
    <property type="entry name" value="FCD"/>
    <property type="match status" value="1"/>
</dbReference>
<name>A0A2V3UE31_9HYPH</name>
<dbReference type="EMBL" id="QJJK01000002">
    <property type="protein sequence ID" value="PXW63573.1"/>
    <property type="molecule type" value="Genomic_DNA"/>
</dbReference>
<dbReference type="PROSITE" id="PS50949">
    <property type="entry name" value="HTH_GNTR"/>
    <property type="match status" value="1"/>
</dbReference>
<dbReference type="InterPro" id="IPR036390">
    <property type="entry name" value="WH_DNA-bd_sf"/>
</dbReference>
<feature type="domain" description="HTH gntR-type" evidence="4">
    <location>
        <begin position="7"/>
        <end position="74"/>
    </location>
</feature>
<evidence type="ECO:0000259" key="4">
    <source>
        <dbReference type="PROSITE" id="PS50949"/>
    </source>
</evidence>
<keyword evidence="3" id="KW-0804">Transcription</keyword>
<dbReference type="GO" id="GO:0003700">
    <property type="term" value="F:DNA-binding transcription factor activity"/>
    <property type="evidence" value="ECO:0007669"/>
    <property type="project" value="InterPro"/>
</dbReference>
<dbReference type="SUPFAM" id="SSF48008">
    <property type="entry name" value="GntR ligand-binding domain-like"/>
    <property type="match status" value="1"/>
</dbReference>
<evidence type="ECO:0000256" key="3">
    <source>
        <dbReference type="ARBA" id="ARBA00023163"/>
    </source>
</evidence>
<comment type="caution">
    <text evidence="5">The sequence shown here is derived from an EMBL/GenBank/DDBJ whole genome shotgun (WGS) entry which is preliminary data.</text>
</comment>
<dbReference type="GO" id="GO:0003677">
    <property type="term" value="F:DNA binding"/>
    <property type="evidence" value="ECO:0007669"/>
    <property type="project" value="UniProtKB-KW"/>
</dbReference>
<dbReference type="SUPFAM" id="SSF46785">
    <property type="entry name" value="Winged helix' DNA-binding domain"/>
    <property type="match status" value="1"/>
</dbReference>
<evidence type="ECO:0000313" key="6">
    <source>
        <dbReference type="Proteomes" id="UP000248021"/>
    </source>
</evidence>
<dbReference type="Pfam" id="PF07729">
    <property type="entry name" value="FCD"/>
    <property type="match status" value="1"/>
</dbReference>
<dbReference type="OrthoDB" id="8114900at2"/>
<protein>
    <submittedName>
        <fullName evidence="5">GntR family transcriptional regulator</fullName>
    </submittedName>
</protein>
<dbReference type="CDD" id="cd07377">
    <property type="entry name" value="WHTH_GntR"/>
    <property type="match status" value="1"/>
</dbReference>
<evidence type="ECO:0000313" key="5">
    <source>
        <dbReference type="EMBL" id="PXW63573.1"/>
    </source>
</evidence>
<dbReference type="Gene3D" id="1.10.10.10">
    <property type="entry name" value="Winged helix-like DNA-binding domain superfamily/Winged helix DNA-binding domain"/>
    <property type="match status" value="1"/>
</dbReference>
<evidence type="ECO:0000256" key="2">
    <source>
        <dbReference type="ARBA" id="ARBA00023125"/>
    </source>
</evidence>